<feature type="domain" description="AMP-dependent synthetase/ligase" evidence="3">
    <location>
        <begin position="15"/>
        <end position="385"/>
    </location>
</feature>
<name>A0ABS8WC46_9GAMM</name>
<dbReference type="PANTHER" id="PTHR43272:SF33">
    <property type="entry name" value="AMP-BINDING DOMAIN-CONTAINING PROTEIN-RELATED"/>
    <property type="match status" value="1"/>
</dbReference>
<keyword evidence="5" id="KW-1185">Reference proteome</keyword>
<protein>
    <submittedName>
        <fullName evidence="4">AMP-binding protein</fullName>
    </submittedName>
</protein>
<accession>A0ABS8WC46</accession>
<dbReference type="EMBL" id="JAIMJA010000021">
    <property type="protein sequence ID" value="MCE2596596.1"/>
    <property type="molecule type" value="Genomic_DNA"/>
</dbReference>
<dbReference type="InterPro" id="IPR042099">
    <property type="entry name" value="ANL_N_sf"/>
</dbReference>
<dbReference type="RefSeq" id="WP_233054231.1">
    <property type="nucleotide sequence ID" value="NZ_JAIMJA010000021.1"/>
</dbReference>
<dbReference type="Gene3D" id="3.40.50.12780">
    <property type="entry name" value="N-terminal domain of ligase-like"/>
    <property type="match status" value="1"/>
</dbReference>
<comment type="caution">
    <text evidence="4">The sequence shown here is derived from an EMBL/GenBank/DDBJ whole genome shotgun (WGS) entry which is preliminary data.</text>
</comment>
<evidence type="ECO:0000256" key="2">
    <source>
        <dbReference type="ARBA" id="ARBA00022840"/>
    </source>
</evidence>
<keyword evidence="1" id="KW-0547">Nucleotide-binding</keyword>
<evidence type="ECO:0000259" key="3">
    <source>
        <dbReference type="Pfam" id="PF00501"/>
    </source>
</evidence>
<sequence length="546" mass="61414">MTFAHPVSALRYWQQHAPEQVFLRQPQGDIFIEYTWHQVADESRRIASALTAMGFEPGERIAILAKNSAHWFIADLAIMLAGYVSVPIYASASSETIHYVLKHSETRAIFVGALDHWADQEKGIESDVVRIAMAAETMPAALQWSQLLKNNQPIAYSEQLDPNAKMSIVYTSGSTGEPKGVVMSFAGFTKASYHLIDQLDIHGRERTVSYLPLAHITERVYIQGTALFSGLISVSFVESLARFNTNLQSIKPTLFLSVPRLWLKFQQGIWQNIPPKKLDLLLKVPLLSRMVKNKIKVALGLEEARLLGCGSAAVSTELLRWYARLDIQICQAWGMSETLAYGTLNIPFNLKHIDSVGRTGKGAEIKVSEQGELLFKSDAMLTKYYLQPELTRQLYTKDGFIHTGDKAEIDDEGYVRITGRLKDMFKTAKGKYVMPVPTEAKFEDSSLVEQVCIAGDGLAQPVALLILSELSKEMDKVALEHKLAELLEHINERLESHERLAHLLILSDAWTPENGLLTPTLKIRRHKLEAKYKSLFMQADEKIAWY</sequence>
<keyword evidence="2" id="KW-0067">ATP-binding</keyword>
<dbReference type="Pfam" id="PF00501">
    <property type="entry name" value="AMP-binding"/>
    <property type="match status" value="1"/>
</dbReference>
<dbReference type="InterPro" id="IPR020845">
    <property type="entry name" value="AMP-binding_CS"/>
</dbReference>
<dbReference type="PANTHER" id="PTHR43272">
    <property type="entry name" value="LONG-CHAIN-FATTY-ACID--COA LIGASE"/>
    <property type="match status" value="1"/>
</dbReference>
<dbReference type="Pfam" id="PF23562">
    <property type="entry name" value="AMP-binding_C_3"/>
    <property type="match status" value="1"/>
</dbReference>
<evidence type="ECO:0000313" key="4">
    <source>
        <dbReference type="EMBL" id="MCE2596596.1"/>
    </source>
</evidence>
<dbReference type="InterPro" id="IPR000873">
    <property type="entry name" value="AMP-dep_synth/lig_dom"/>
</dbReference>
<reference evidence="4 5" key="1">
    <citation type="journal article" date="2022" name="Environ. Microbiol. Rep.">
        <title>Eco-phylogenetic analyses reveal divergent evolution of vitamin B12 metabolism in the marine bacterial family 'Psychromonadaceae'.</title>
        <authorList>
            <person name="Jin X."/>
            <person name="Yang Y."/>
            <person name="Cao H."/>
            <person name="Gao B."/>
            <person name="Zhao Z."/>
        </authorList>
    </citation>
    <scope>NUCLEOTIDE SEQUENCE [LARGE SCALE GENOMIC DNA]</scope>
    <source>
        <strain evidence="4 5">MKS20</strain>
    </source>
</reference>
<dbReference type="Proteomes" id="UP001201273">
    <property type="component" value="Unassembled WGS sequence"/>
</dbReference>
<evidence type="ECO:0000313" key="5">
    <source>
        <dbReference type="Proteomes" id="UP001201273"/>
    </source>
</evidence>
<proteinExistence type="predicted"/>
<dbReference type="SUPFAM" id="SSF56801">
    <property type="entry name" value="Acetyl-CoA synthetase-like"/>
    <property type="match status" value="1"/>
</dbReference>
<dbReference type="PROSITE" id="PS00455">
    <property type="entry name" value="AMP_BINDING"/>
    <property type="match status" value="1"/>
</dbReference>
<evidence type="ECO:0000256" key="1">
    <source>
        <dbReference type="ARBA" id="ARBA00022741"/>
    </source>
</evidence>
<gene>
    <name evidence="4" type="ORF">K6Y31_17550</name>
</gene>
<organism evidence="4 5">
    <name type="scientific">Motilimonas cestriensis</name>
    <dbReference type="NCBI Taxonomy" id="2742685"/>
    <lineage>
        <taxon>Bacteria</taxon>
        <taxon>Pseudomonadati</taxon>
        <taxon>Pseudomonadota</taxon>
        <taxon>Gammaproteobacteria</taxon>
        <taxon>Alteromonadales</taxon>
        <taxon>Alteromonadales genera incertae sedis</taxon>
        <taxon>Motilimonas</taxon>
    </lineage>
</organism>